<comment type="caution">
    <text evidence="3">The sequence shown here is derived from an EMBL/GenBank/DDBJ whole genome shotgun (WGS) entry which is preliminary data.</text>
</comment>
<protein>
    <recommendedName>
        <fullName evidence="5">SDR family NAD(P)-dependent oxidoreductase</fullName>
    </recommendedName>
</protein>
<dbReference type="GO" id="GO:0016614">
    <property type="term" value="F:oxidoreductase activity, acting on CH-OH group of donors"/>
    <property type="evidence" value="ECO:0007669"/>
    <property type="project" value="UniProtKB-ARBA"/>
</dbReference>
<dbReference type="PANTHER" id="PTHR48107:SF7">
    <property type="entry name" value="RE15974P"/>
    <property type="match status" value="1"/>
</dbReference>
<keyword evidence="2" id="KW-0560">Oxidoreductase</keyword>
<dbReference type="SUPFAM" id="SSF51735">
    <property type="entry name" value="NAD(P)-binding Rossmann-fold domains"/>
    <property type="match status" value="1"/>
</dbReference>
<dbReference type="Pfam" id="PF00106">
    <property type="entry name" value="adh_short"/>
    <property type="match status" value="1"/>
</dbReference>
<organism evidence="3 4">
    <name type="scientific">Mycena rosella</name>
    <name type="common">Pink bonnet</name>
    <name type="synonym">Agaricus rosellus</name>
    <dbReference type="NCBI Taxonomy" id="1033263"/>
    <lineage>
        <taxon>Eukaryota</taxon>
        <taxon>Fungi</taxon>
        <taxon>Dikarya</taxon>
        <taxon>Basidiomycota</taxon>
        <taxon>Agaricomycotina</taxon>
        <taxon>Agaricomycetes</taxon>
        <taxon>Agaricomycetidae</taxon>
        <taxon>Agaricales</taxon>
        <taxon>Marasmiineae</taxon>
        <taxon>Mycenaceae</taxon>
        <taxon>Mycena</taxon>
    </lineage>
</organism>
<evidence type="ECO:0000256" key="1">
    <source>
        <dbReference type="ARBA" id="ARBA00006484"/>
    </source>
</evidence>
<reference evidence="3" key="1">
    <citation type="submission" date="2023-03" db="EMBL/GenBank/DDBJ databases">
        <title>Massive genome expansion in bonnet fungi (Mycena s.s.) driven by repeated elements and novel gene families across ecological guilds.</title>
        <authorList>
            <consortium name="Lawrence Berkeley National Laboratory"/>
            <person name="Harder C.B."/>
            <person name="Miyauchi S."/>
            <person name="Viragh M."/>
            <person name="Kuo A."/>
            <person name="Thoen E."/>
            <person name="Andreopoulos B."/>
            <person name="Lu D."/>
            <person name="Skrede I."/>
            <person name="Drula E."/>
            <person name="Henrissat B."/>
            <person name="Morin E."/>
            <person name="Kohler A."/>
            <person name="Barry K."/>
            <person name="LaButti K."/>
            <person name="Morin E."/>
            <person name="Salamov A."/>
            <person name="Lipzen A."/>
            <person name="Mereny Z."/>
            <person name="Hegedus B."/>
            <person name="Baldrian P."/>
            <person name="Stursova M."/>
            <person name="Weitz H."/>
            <person name="Taylor A."/>
            <person name="Grigoriev I.V."/>
            <person name="Nagy L.G."/>
            <person name="Martin F."/>
            <person name="Kauserud H."/>
        </authorList>
    </citation>
    <scope>NUCLEOTIDE SEQUENCE</scope>
    <source>
        <strain evidence="3">CBHHK067</strain>
    </source>
</reference>
<evidence type="ECO:0000313" key="4">
    <source>
        <dbReference type="Proteomes" id="UP001221757"/>
    </source>
</evidence>
<comment type="similarity">
    <text evidence="1">Belongs to the short-chain dehydrogenases/reductases (SDR) family.</text>
</comment>
<gene>
    <name evidence="3" type="ORF">B0H17DRAFT_1193297</name>
</gene>
<sequence length="99" mass="10094">MASHTKSLKDKIIVLTGSSRSIGAAIAKHMGDQGATVVVNYLNDSKAAAEVVSAIKAGSRSAIAVKADASTIAGGQYLIDETIKAFGGIDILVLNTGFM</sequence>
<dbReference type="InterPro" id="IPR002347">
    <property type="entry name" value="SDR_fam"/>
</dbReference>
<dbReference type="InterPro" id="IPR036291">
    <property type="entry name" value="NAD(P)-bd_dom_sf"/>
</dbReference>
<dbReference type="Proteomes" id="UP001221757">
    <property type="component" value="Unassembled WGS sequence"/>
</dbReference>
<keyword evidence="4" id="KW-1185">Reference proteome</keyword>
<dbReference type="PRINTS" id="PR00081">
    <property type="entry name" value="GDHRDH"/>
</dbReference>
<evidence type="ECO:0000256" key="2">
    <source>
        <dbReference type="ARBA" id="ARBA00023002"/>
    </source>
</evidence>
<evidence type="ECO:0008006" key="5">
    <source>
        <dbReference type="Google" id="ProtNLM"/>
    </source>
</evidence>
<dbReference type="Gene3D" id="3.40.50.720">
    <property type="entry name" value="NAD(P)-binding Rossmann-like Domain"/>
    <property type="match status" value="1"/>
</dbReference>
<evidence type="ECO:0000313" key="3">
    <source>
        <dbReference type="EMBL" id="KAJ7704792.1"/>
    </source>
</evidence>
<dbReference type="EMBL" id="JARKIE010000009">
    <property type="protein sequence ID" value="KAJ7704792.1"/>
    <property type="molecule type" value="Genomic_DNA"/>
</dbReference>
<accession>A0AAD7GTC5</accession>
<dbReference type="AlphaFoldDB" id="A0AAD7GTC5"/>
<proteinExistence type="inferred from homology"/>
<dbReference type="PANTHER" id="PTHR48107">
    <property type="entry name" value="NADPH-DEPENDENT ALDEHYDE REDUCTASE-LIKE PROTEIN, CHLOROPLASTIC-RELATED"/>
    <property type="match status" value="1"/>
</dbReference>
<name>A0AAD7GTC5_MYCRO</name>